<protein>
    <submittedName>
        <fullName evidence="6">Myosin heavy chain, non-muscle-like</fullName>
    </submittedName>
</protein>
<feature type="domain" description="Myosin tail" evidence="4">
    <location>
        <begin position="147"/>
        <end position="387"/>
    </location>
</feature>
<evidence type="ECO:0000256" key="2">
    <source>
        <dbReference type="SAM" id="Coils"/>
    </source>
</evidence>
<feature type="compositionally biased region" description="Basic and acidic residues" evidence="3">
    <location>
        <begin position="444"/>
        <end position="456"/>
    </location>
</feature>
<dbReference type="RefSeq" id="XP_058988296.1">
    <property type="nucleotide sequence ID" value="XM_059132313.1"/>
</dbReference>
<name>A0ABM3VR72_MUSDO</name>
<gene>
    <name evidence="6" type="primary">LOC131807223</name>
</gene>
<reference evidence="6" key="1">
    <citation type="submission" date="2025-08" db="UniProtKB">
        <authorList>
            <consortium name="RefSeq"/>
        </authorList>
    </citation>
    <scope>IDENTIFICATION</scope>
    <source>
        <strain evidence="6">Aabys</strain>
        <tissue evidence="6">Whole body</tissue>
    </source>
</reference>
<dbReference type="InterPro" id="IPR002928">
    <property type="entry name" value="Myosin_tail"/>
</dbReference>
<evidence type="ECO:0000313" key="5">
    <source>
        <dbReference type="Proteomes" id="UP001652621"/>
    </source>
</evidence>
<dbReference type="Pfam" id="PF01576">
    <property type="entry name" value="Myosin_tail_1"/>
    <property type="match status" value="1"/>
</dbReference>
<feature type="compositionally biased region" description="Polar residues" evidence="3">
    <location>
        <begin position="463"/>
        <end position="480"/>
    </location>
</feature>
<sequence>MLSQMETSAQKTVVAVHTEGASYLKSSDRRGDAYAQEDESVKRPPMMKIKEKAATLLEMMGTIMEIMSTLKTEEAIEGVFDFAKEKIMDAARDIILYPDVHRRFLEMLLKKSKLAAAIRASQPNGTARLYLEDVKIIFKVTQALNVEAKEKVLGLKKQVACITSKLDVEREGREAAVAAMRKMEGDMKEMEFALILQKDEKEDALKLVSNLKEEFENAVCVAEDTKDKLRAANQEAEREGKALKAVIRQLSDELSCAKRERLAAATERDGLAANLEAGEEKERRIFQLEAEILQLKEVLFISQKASKIEADELAAKLVVNINEDMMVEEVYMEDPIAERESTFEKVDEQLPGKLDTGRLEEVEDKLFASEMKTKKKSNLRRWNNKMLEDGQVVIKMSSGSGAANKIQAGVTENYEHWNDKLSKVGKMALPEKDENFGHRKKTTHKMDSAWKLKPADKGGTGKRNINSTNKDHSQSSNSSTTLDCTIISSSWTRACLPAPCFPGTCNPVTVFH</sequence>
<accession>A0ABM3VR72</accession>
<organism evidence="5 6">
    <name type="scientific">Musca domestica</name>
    <name type="common">House fly</name>
    <dbReference type="NCBI Taxonomy" id="7370"/>
    <lineage>
        <taxon>Eukaryota</taxon>
        <taxon>Metazoa</taxon>
        <taxon>Ecdysozoa</taxon>
        <taxon>Arthropoda</taxon>
        <taxon>Hexapoda</taxon>
        <taxon>Insecta</taxon>
        <taxon>Pterygota</taxon>
        <taxon>Neoptera</taxon>
        <taxon>Endopterygota</taxon>
        <taxon>Diptera</taxon>
        <taxon>Brachycera</taxon>
        <taxon>Muscomorpha</taxon>
        <taxon>Muscoidea</taxon>
        <taxon>Muscidae</taxon>
        <taxon>Musca</taxon>
    </lineage>
</organism>
<evidence type="ECO:0000256" key="3">
    <source>
        <dbReference type="SAM" id="MobiDB-lite"/>
    </source>
</evidence>
<evidence type="ECO:0000259" key="4">
    <source>
        <dbReference type="Pfam" id="PF01576"/>
    </source>
</evidence>
<dbReference type="GeneID" id="131807223"/>
<evidence type="ECO:0000313" key="6">
    <source>
        <dbReference type="RefSeq" id="XP_058988296.1"/>
    </source>
</evidence>
<feature type="coiled-coil region" evidence="2">
    <location>
        <begin position="194"/>
        <end position="298"/>
    </location>
</feature>
<proteinExistence type="predicted"/>
<evidence type="ECO:0000256" key="1">
    <source>
        <dbReference type="ARBA" id="ARBA00023054"/>
    </source>
</evidence>
<feature type="region of interest" description="Disordered" evidence="3">
    <location>
        <begin position="436"/>
        <end position="480"/>
    </location>
</feature>
<keyword evidence="1 2" id="KW-0175">Coiled coil</keyword>
<dbReference type="Proteomes" id="UP001652621">
    <property type="component" value="Unplaced"/>
</dbReference>
<keyword evidence="5" id="KW-1185">Reference proteome</keyword>